<feature type="transmembrane region" description="Helical" evidence="1">
    <location>
        <begin position="69"/>
        <end position="89"/>
    </location>
</feature>
<dbReference type="Pfam" id="PF20151">
    <property type="entry name" value="DUF6533"/>
    <property type="match status" value="1"/>
</dbReference>
<reference evidence="3 4" key="1">
    <citation type="journal article" date="2012" name="Science">
        <title>The Paleozoic origin of enzymatic lignin decomposition reconstructed from 31 fungal genomes.</title>
        <authorList>
            <person name="Floudas D."/>
            <person name="Binder M."/>
            <person name="Riley R."/>
            <person name="Barry K."/>
            <person name="Blanchette R.A."/>
            <person name="Henrissat B."/>
            <person name="Martinez A.T."/>
            <person name="Otillar R."/>
            <person name="Spatafora J.W."/>
            <person name="Yadav J.S."/>
            <person name="Aerts A."/>
            <person name="Benoit I."/>
            <person name="Boyd A."/>
            <person name="Carlson A."/>
            <person name="Copeland A."/>
            <person name="Coutinho P.M."/>
            <person name="de Vries R.P."/>
            <person name="Ferreira P."/>
            <person name="Findley K."/>
            <person name="Foster B."/>
            <person name="Gaskell J."/>
            <person name="Glotzer D."/>
            <person name="Gorecki P."/>
            <person name="Heitman J."/>
            <person name="Hesse C."/>
            <person name="Hori C."/>
            <person name="Igarashi K."/>
            <person name="Jurgens J.A."/>
            <person name="Kallen N."/>
            <person name="Kersten P."/>
            <person name="Kohler A."/>
            <person name="Kuees U."/>
            <person name="Kumar T.K.A."/>
            <person name="Kuo A."/>
            <person name="LaButti K."/>
            <person name="Larrondo L.F."/>
            <person name="Lindquist E."/>
            <person name="Ling A."/>
            <person name="Lombard V."/>
            <person name="Lucas S."/>
            <person name="Lundell T."/>
            <person name="Martin R."/>
            <person name="McLaughlin D.J."/>
            <person name="Morgenstern I."/>
            <person name="Morin E."/>
            <person name="Murat C."/>
            <person name="Nagy L.G."/>
            <person name="Nolan M."/>
            <person name="Ohm R.A."/>
            <person name="Patyshakuliyeva A."/>
            <person name="Rokas A."/>
            <person name="Ruiz-Duenas F.J."/>
            <person name="Sabat G."/>
            <person name="Salamov A."/>
            <person name="Samejima M."/>
            <person name="Schmutz J."/>
            <person name="Slot J.C."/>
            <person name="St John F."/>
            <person name="Stenlid J."/>
            <person name="Sun H."/>
            <person name="Sun S."/>
            <person name="Syed K."/>
            <person name="Tsang A."/>
            <person name="Wiebenga A."/>
            <person name="Young D."/>
            <person name="Pisabarro A."/>
            <person name="Eastwood D.C."/>
            <person name="Martin F."/>
            <person name="Cullen D."/>
            <person name="Grigoriev I.V."/>
            <person name="Hibbett D.S."/>
        </authorList>
    </citation>
    <scope>NUCLEOTIDE SEQUENCE [LARGE SCALE GENOMIC DNA]</scope>
    <source>
        <strain evidence="3 4">MD-104</strain>
    </source>
</reference>
<keyword evidence="1" id="KW-0472">Membrane</keyword>
<feature type="transmembrane region" description="Helical" evidence="1">
    <location>
        <begin position="101"/>
        <end position="121"/>
    </location>
</feature>
<gene>
    <name evidence="3" type="ORF">WOLCODRAFT_83674</name>
</gene>
<proteinExistence type="predicted"/>
<dbReference type="Proteomes" id="UP000218811">
    <property type="component" value="Unassembled WGS sequence"/>
</dbReference>
<keyword evidence="1" id="KW-1133">Transmembrane helix</keyword>
<dbReference type="AlphaFoldDB" id="A0A2H3JB84"/>
<organism evidence="3 4">
    <name type="scientific">Wolfiporia cocos (strain MD-104)</name>
    <name type="common">Brown rot fungus</name>
    <dbReference type="NCBI Taxonomy" id="742152"/>
    <lineage>
        <taxon>Eukaryota</taxon>
        <taxon>Fungi</taxon>
        <taxon>Dikarya</taxon>
        <taxon>Basidiomycota</taxon>
        <taxon>Agaricomycotina</taxon>
        <taxon>Agaricomycetes</taxon>
        <taxon>Polyporales</taxon>
        <taxon>Phaeolaceae</taxon>
        <taxon>Wolfiporia</taxon>
    </lineage>
</organism>
<evidence type="ECO:0000256" key="1">
    <source>
        <dbReference type="SAM" id="Phobius"/>
    </source>
</evidence>
<dbReference type="EMBL" id="KB467909">
    <property type="protein sequence ID" value="PCH37073.1"/>
    <property type="molecule type" value="Genomic_DNA"/>
</dbReference>
<feature type="transmembrane region" description="Helical" evidence="1">
    <location>
        <begin position="150"/>
        <end position="172"/>
    </location>
</feature>
<dbReference type="OrthoDB" id="2800034at2759"/>
<feature type="non-terminal residue" evidence="3">
    <location>
        <position position="1"/>
    </location>
</feature>
<keyword evidence="1" id="KW-0812">Transmembrane</keyword>
<accession>A0A2H3JB84</accession>
<evidence type="ECO:0000313" key="3">
    <source>
        <dbReference type="EMBL" id="PCH37073.1"/>
    </source>
</evidence>
<evidence type="ECO:0000313" key="4">
    <source>
        <dbReference type="Proteomes" id="UP000218811"/>
    </source>
</evidence>
<feature type="transmembrane region" description="Helical" evidence="1">
    <location>
        <begin position="28"/>
        <end position="49"/>
    </location>
</feature>
<evidence type="ECO:0000259" key="2">
    <source>
        <dbReference type="Pfam" id="PF20151"/>
    </source>
</evidence>
<protein>
    <recommendedName>
        <fullName evidence="2">DUF6533 domain-containing protein</fullName>
    </recommendedName>
</protein>
<feature type="domain" description="DUF6533" evidence="2">
    <location>
        <begin position="2"/>
        <end position="42"/>
    </location>
</feature>
<dbReference type="OMA" id="IRHDINS"/>
<dbReference type="InterPro" id="IPR045340">
    <property type="entry name" value="DUF6533"/>
</dbReference>
<name>A0A2H3JB84_WOLCO</name>
<keyword evidence="4" id="KW-1185">Reference proteome</keyword>
<sequence>IAAASTVCFYEHCLVFDREIALVWRRPWTPLQILVLFNQYMAQASILYLTLGAQGYKFFMLAVWCKISLVYFGIVGLLSAASVQFALLFRVYSLWDNRRFVKLMLTGGFIVCYGIAVVASIEDIRVLEDQLMYIPQADVCSLKLTSDFMIGIWSGILSYDIFVLCLLIANALSRPRRQNFEIIRQLGRDGVMRFIVGVYHPTVR</sequence>